<evidence type="ECO:0000313" key="3">
    <source>
        <dbReference type="Proteomes" id="UP000747110"/>
    </source>
</evidence>
<accession>A0A8J4FFC1</accession>
<keyword evidence="3" id="KW-1185">Reference proteome</keyword>
<reference evidence="1" key="1">
    <citation type="journal article" date="2021" name="Proc. Natl. Acad. Sci. U.S.A.">
        <title>Three genomes in the algal genus Volvox reveal the fate of a haploid sex-determining region after a transition to homothallism.</title>
        <authorList>
            <person name="Yamamoto K."/>
            <person name="Hamaji T."/>
            <person name="Kawai-Toyooka H."/>
            <person name="Matsuzaki R."/>
            <person name="Takahashi F."/>
            <person name="Nishimura Y."/>
            <person name="Kawachi M."/>
            <person name="Noguchi H."/>
            <person name="Minakuchi Y."/>
            <person name="Umen J.G."/>
            <person name="Toyoda A."/>
            <person name="Nozaki H."/>
        </authorList>
    </citation>
    <scope>NUCLEOTIDE SEQUENCE</scope>
    <source>
        <strain evidence="2">NIES-3785</strain>
        <strain evidence="1">NIES-3786</strain>
    </source>
</reference>
<dbReference type="Proteomes" id="UP000722791">
    <property type="component" value="Unassembled WGS sequence"/>
</dbReference>
<name>A0A8J4FFC1_9CHLO</name>
<comment type="caution">
    <text evidence="1">The sequence shown here is derived from an EMBL/GenBank/DDBJ whole genome shotgun (WGS) entry which is preliminary data.</text>
</comment>
<sequence length="140" mass="14462">MPKQPTVNYIYTFGGPLSPTVTIENLPLAPRLVNASGSATEVAAFLPRGAICAAGYGYGAVVTDAAMVKGPAAGEVRRAGGPLGNPAVADCGCAACIKTRASMKRGVGHYQMLCTAARGPEQFARATLDDKAWQHLPKES</sequence>
<proteinExistence type="predicted"/>
<dbReference type="EMBL" id="BNCP01000004">
    <property type="protein sequence ID" value="GIL72643.1"/>
    <property type="molecule type" value="Genomic_DNA"/>
</dbReference>
<gene>
    <name evidence="1" type="ORF">Vretifemale_2979</name>
    <name evidence="2" type="ORF">Vretimale_4386</name>
</gene>
<dbReference type="Proteomes" id="UP000747110">
    <property type="component" value="Unassembled WGS sequence"/>
</dbReference>
<dbReference type="EMBL" id="BNCQ01000006">
    <property type="protein sequence ID" value="GIL99123.1"/>
    <property type="molecule type" value="Genomic_DNA"/>
</dbReference>
<evidence type="ECO:0000313" key="1">
    <source>
        <dbReference type="EMBL" id="GIL72643.1"/>
    </source>
</evidence>
<dbReference type="AlphaFoldDB" id="A0A8J4FFC1"/>
<protein>
    <submittedName>
        <fullName evidence="1">Uncharacterized protein</fullName>
    </submittedName>
</protein>
<evidence type="ECO:0000313" key="2">
    <source>
        <dbReference type="EMBL" id="GIL99123.1"/>
    </source>
</evidence>
<organism evidence="1 3">
    <name type="scientific">Volvox reticuliferus</name>
    <dbReference type="NCBI Taxonomy" id="1737510"/>
    <lineage>
        <taxon>Eukaryota</taxon>
        <taxon>Viridiplantae</taxon>
        <taxon>Chlorophyta</taxon>
        <taxon>core chlorophytes</taxon>
        <taxon>Chlorophyceae</taxon>
        <taxon>CS clade</taxon>
        <taxon>Chlamydomonadales</taxon>
        <taxon>Volvocaceae</taxon>
        <taxon>Volvox</taxon>
    </lineage>
</organism>